<accession>K9VHH9</accession>
<reference evidence="1 2" key="1">
    <citation type="submission" date="2012-05" db="EMBL/GenBank/DDBJ databases">
        <title>Finished chromosome of genome of Oscillatoria sp. PCC 7112.</title>
        <authorList>
            <consortium name="US DOE Joint Genome Institute"/>
            <person name="Gugger M."/>
            <person name="Coursin T."/>
            <person name="Rippka R."/>
            <person name="Tandeau De Marsac N."/>
            <person name="Huntemann M."/>
            <person name="Wei C.-L."/>
            <person name="Han J."/>
            <person name="Detter J.C."/>
            <person name="Han C."/>
            <person name="Tapia R."/>
            <person name="Davenport K."/>
            <person name="Daligault H."/>
            <person name="Erkkila T."/>
            <person name="Gu W."/>
            <person name="Munk A.C.C."/>
            <person name="Teshima H."/>
            <person name="Xu Y."/>
            <person name="Chain P."/>
            <person name="Chen A."/>
            <person name="Krypides N."/>
            <person name="Mavromatis K."/>
            <person name="Markowitz V."/>
            <person name="Szeto E."/>
            <person name="Ivanova N."/>
            <person name="Mikhailova N."/>
            <person name="Ovchinnikova G."/>
            <person name="Pagani I."/>
            <person name="Pati A."/>
            <person name="Goodwin L."/>
            <person name="Peters L."/>
            <person name="Pitluck S."/>
            <person name="Woyke T."/>
            <person name="Kerfeld C."/>
        </authorList>
    </citation>
    <scope>NUCLEOTIDE SEQUENCE [LARGE SCALE GENOMIC DNA]</scope>
    <source>
        <strain evidence="1 2">PCC 7112</strain>
    </source>
</reference>
<keyword evidence="2" id="KW-1185">Reference proteome</keyword>
<name>K9VHH9_9CYAN</name>
<dbReference type="Proteomes" id="UP000010478">
    <property type="component" value="Chromosome"/>
</dbReference>
<dbReference type="KEGG" id="oni:Osc7112_3020"/>
<proteinExistence type="predicted"/>
<evidence type="ECO:0000313" key="2">
    <source>
        <dbReference type="Proteomes" id="UP000010478"/>
    </source>
</evidence>
<dbReference type="EMBL" id="CP003614">
    <property type="protein sequence ID" value="AFZ07416.1"/>
    <property type="molecule type" value="Genomic_DNA"/>
</dbReference>
<evidence type="ECO:0000313" key="1">
    <source>
        <dbReference type="EMBL" id="AFZ07416.1"/>
    </source>
</evidence>
<gene>
    <name evidence="1" type="ORF">Osc7112_3020</name>
</gene>
<sequence>MALCCETQIGLLYTWNMLYLAFVARFRLLFQQEPQSESPLNWTEEMID</sequence>
<protein>
    <submittedName>
        <fullName evidence="1">Uncharacterized protein</fullName>
    </submittedName>
</protein>
<dbReference type="AlphaFoldDB" id="K9VHH9"/>
<organism evidence="1 2">
    <name type="scientific">Phormidium nigroviride PCC 7112</name>
    <dbReference type="NCBI Taxonomy" id="179408"/>
    <lineage>
        <taxon>Bacteria</taxon>
        <taxon>Bacillati</taxon>
        <taxon>Cyanobacteriota</taxon>
        <taxon>Cyanophyceae</taxon>
        <taxon>Oscillatoriophycideae</taxon>
        <taxon>Oscillatoriales</taxon>
        <taxon>Oscillatoriaceae</taxon>
        <taxon>Phormidium</taxon>
    </lineage>
</organism>
<dbReference type="HOGENOM" id="CLU_3155664_0_0_3"/>